<proteinExistence type="predicted"/>
<feature type="region of interest" description="Disordered" evidence="2">
    <location>
        <begin position="177"/>
        <end position="208"/>
    </location>
</feature>
<evidence type="ECO:0000256" key="1">
    <source>
        <dbReference type="SAM" id="Coils"/>
    </source>
</evidence>
<keyword evidence="1" id="KW-0175">Coiled coil</keyword>
<evidence type="ECO:0000256" key="2">
    <source>
        <dbReference type="SAM" id="MobiDB-lite"/>
    </source>
</evidence>
<feature type="coiled-coil region" evidence="1">
    <location>
        <begin position="271"/>
        <end position="321"/>
    </location>
</feature>
<gene>
    <name evidence="3" type="ORF">CE91St55_29910</name>
</gene>
<dbReference type="AlphaFoldDB" id="A0AA37JG75"/>
<sequence length="396" mass="42577">MEGVKWRPSGRYAWPAGTCRTENRNVEKGLPYHGETRSTAAVGKTEHAAGAGDTAAEGLRPGALDTVEFGSADSGAVSEEAVMDCLRILERDYPGMNVVIWEREGAADLAQLAAALGKGRFLVVTRDFLDRMGRDAGEYERCRTVLKETACRLAQGGSASVSEGVCLDASGKRTWVVPAAGKQDSGPKKTTPGETGLPGSPGKQSWESEWNLRKTSAASYAVSGHYGSLARAGTRGQVQKVLGDVHRSIGNLRLAACFGDDEERMKAGRAIRSLQKLLARGNRKIRRLDRESSLKRQKKHAEKARKEKKVLQIRLEMKKSRSARYGADYRLVREGLADTCWILGAARHRTREEMRAEQALQGEAGSGDGLGFAGGDGGGEGSFHASDVVISDGGSD</sequence>
<protein>
    <submittedName>
        <fullName evidence="3">Uncharacterized protein</fullName>
    </submittedName>
</protein>
<name>A0AA37JG75_9FIRM</name>
<feature type="region of interest" description="Disordered" evidence="2">
    <location>
        <begin position="354"/>
        <end position="396"/>
    </location>
</feature>
<organism evidence="3 4">
    <name type="scientific">Hungatella hathewayi</name>
    <dbReference type="NCBI Taxonomy" id="154046"/>
    <lineage>
        <taxon>Bacteria</taxon>
        <taxon>Bacillati</taxon>
        <taxon>Bacillota</taxon>
        <taxon>Clostridia</taxon>
        <taxon>Lachnospirales</taxon>
        <taxon>Lachnospiraceae</taxon>
        <taxon>Hungatella</taxon>
    </lineage>
</organism>
<accession>A0AA37JG75</accession>
<comment type="caution">
    <text evidence="3">The sequence shown here is derived from an EMBL/GenBank/DDBJ whole genome shotgun (WGS) entry which is preliminary data.</text>
</comment>
<dbReference type="Proteomes" id="UP001055091">
    <property type="component" value="Unassembled WGS sequence"/>
</dbReference>
<evidence type="ECO:0000313" key="4">
    <source>
        <dbReference type="Proteomes" id="UP001055091"/>
    </source>
</evidence>
<feature type="compositionally biased region" description="Gly residues" evidence="2">
    <location>
        <begin position="364"/>
        <end position="381"/>
    </location>
</feature>
<dbReference type="EMBL" id="BQNJ01000001">
    <property type="protein sequence ID" value="GKH01010.1"/>
    <property type="molecule type" value="Genomic_DNA"/>
</dbReference>
<evidence type="ECO:0000313" key="3">
    <source>
        <dbReference type="EMBL" id="GKH01010.1"/>
    </source>
</evidence>
<reference evidence="3" key="1">
    <citation type="submission" date="2022-01" db="EMBL/GenBank/DDBJ databases">
        <title>Novel bile acid biosynthetic pathways are enriched in the microbiome of centenarians.</title>
        <authorList>
            <person name="Sato Y."/>
            <person name="Atarashi K."/>
            <person name="Plichta R.D."/>
            <person name="Arai Y."/>
            <person name="Sasajima S."/>
            <person name="Kearney M.S."/>
            <person name="Suda W."/>
            <person name="Takeshita K."/>
            <person name="Sasaki T."/>
            <person name="Okamoto S."/>
            <person name="Skelly N.A."/>
            <person name="Okamura Y."/>
            <person name="Vlamakis H."/>
            <person name="Li Y."/>
            <person name="Tanoue T."/>
            <person name="Takei H."/>
            <person name="Nittono H."/>
            <person name="Narushima S."/>
            <person name="Irie J."/>
            <person name="Itoh H."/>
            <person name="Moriya K."/>
            <person name="Sugiura Y."/>
            <person name="Suematsu M."/>
            <person name="Moritoki N."/>
            <person name="Shibata S."/>
            <person name="Littman R.D."/>
            <person name="Fischbach A.M."/>
            <person name="Uwamino Y."/>
            <person name="Inoue T."/>
            <person name="Honda A."/>
            <person name="Hattori M."/>
            <person name="Murai T."/>
            <person name="Xavier J.R."/>
            <person name="Hirose N."/>
            <person name="Honda K."/>
        </authorList>
    </citation>
    <scope>NUCLEOTIDE SEQUENCE</scope>
    <source>
        <strain evidence="3">CE91-St55</strain>
    </source>
</reference>